<evidence type="ECO:0000313" key="2">
    <source>
        <dbReference type="Proteomes" id="UP000006753"/>
    </source>
</evidence>
<dbReference type="KEGG" id="mbe:MBM_09798"/>
<dbReference type="EMBL" id="JH921469">
    <property type="protein sequence ID" value="EKD12064.1"/>
    <property type="molecule type" value="Genomic_DNA"/>
</dbReference>
<dbReference type="AlphaFoldDB" id="K1XHZ0"/>
<evidence type="ECO:0000313" key="1">
    <source>
        <dbReference type="EMBL" id="EKD12064.1"/>
    </source>
</evidence>
<accession>K1XHZ0</accession>
<dbReference type="HOGENOM" id="CLU_1082120_0_0_1"/>
<dbReference type="InParanoid" id="K1XHZ0"/>
<proteinExistence type="predicted"/>
<protein>
    <submittedName>
        <fullName evidence="1">Aromatic amino acid transport protein aroP</fullName>
    </submittedName>
</protein>
<dbReference type="Proteomes" id="UP000006753">
    <property type="component" value="Unassembled WGS sequence"/>
</dbReference>
<reference evidence="1 2" key="1">
    <citation type="journal article" date="2012" name="BMC Genomics">
        <title>Sequencing the genome of Marssonina brunnea reveals fungus-poplar co-evolution.</title>
        <authorList>
            <person name="Zhu S."/>
            <person name="Cao Y.-Z."/>
            <person name="Jiang C."/>
            <person name="Tan B.-Y."/>
            <person name="Wang Z."/>
            <person name="Feng S."/>
            <person name="Zhang L."/>
            <person name="Su X.-H."/>
            <person name="Brejova B."/>
            <person name="Vinar T."/>
            <person name="Xu M."/>
            <person name="Wang M.-X."/>
            <person name="Zhang S.-G."/>
            <person name="Huang M.-R."/>
            <person name="Wu R."/>
            <person name="Zhou Y."/>
        </authorList>
    </citation>
    <scope>NUCLEOTIDE SEQUENCE [LARGE SCALE GENOMIC DNA]</scope>
    <source>
        <strain evidence="1 2">MB_m1</strain>
    </source>
</reference>
<gene>
    <name evidence="1" type="ORF">MBM_09798</name>
</gene>
<organism evidence="1 2">
    <name type="scientific">Marssonina brunnea f. sp. multigermtubi (strain MB_m1)</name>
    <name type="common">Marssonina leaf spot fungus</name>
    <dbReference type="NCBI Taxonomy" id="1072389"/>
    <lineage>
        <taxon>Eukaryota</taxon>
        <taxon>Fungi</taxon>
        <taxon>Dikarya</taxon>
        <taxon>Ascomycota</taxon>
        <taxon>Pezizomycotina</taxon>
        <taxon>Leotiomycetes</taxon>
        <taxon>Helotiales</taxon>
        <taxon>Drepanopezizaceae</taxon>
        <taxon>Drepanopeziza</taxon>
    </lineage>
</organism>
<sequence length="257" mass="28454">MPYISDSLYRREYRDILIMRIVDCDLDTSGSWETGDRIGTLFCICRSEKRGLLNDGSRKFVPGLKYLARIVFPAQNHVAALCTSPRPEALQPEAIGHLSQGQCFAGRYVNGAFGVAVGYNFSNFDTALAQFEIIACNIIHRPLTIQVMQLQRVEPPLKLSALCADMYTFGNPTAVGFGAKYWFVDAPLAASLITRFITMLLGGNPSHGLPRIPPLKRLTRAPFSELSTAEPGSPGRYLLGMLLCFLIQASFTIHCWT</sequence>
<keyword evidence="2" id="KW-1185">Reference proteome</keyword>
<name>K1XHZ0_MARBU</name>